<evidence type="ECO:0000313" key="2">
    <source>
        <dbReference type="Proteomes" id="UP000249579"/>
    </source>
</evidence>
<dbReference type="InterPro" id="IPR024469">
    <property type="entry name" value="DUF2538"/>
</dbReference>
<dbReference type="RefSeq" id="WP_111745813.1">
    <property type="nucleotide sequence ID" value="NZ_JBHSQY010000012.1"/>
</dbReference>
<dbReference type="Proteomes" id="UP000249579">
    <property type="component" value="Unassembled WGS sequence"/>
</dbReference>
<sequence length="155" mass="18354">MATRKTYERYEHIKHMFDKLDEIITSPGDLSHKRKDFYYLDEYHQQNYEALLIYYSDASQNPLMDGACYILGIPAIFKKLNIFDHEVPLDFVFDDESLSQTFTSLDVFDQYLIAAVLEVSNIQIFTPSGYAMGMTHWDMKHMQLFWQYTAILKLH</sequence>
<reference evidence="1 2" key="1">
    <citation type="journal article" date="2018" name="Front. Microbiol.">
        <title>Description and Comparative Genomics of Macrococcus caseolyticus subsp. hominis subsp. nov., Macrococcus goetzii sp. nov., Macrococcus epidermidis sp. nov., and Macrococcus bohemicus sp. nov., Novel Macrococci From Human Clinical Material With Virulence Potential and Suspected Uptake of Foreign DNA by Natural Transformation.</title>
        <authorList>
            <person name="Maslanova I."/>
            <person name="Wertheimer Z."/>
            <person name="Sedlacek I."/>
            <person name="Svec P."/>
            <person name="Indrakova A."/>
            <person name="Kovarovic V."/>
            <person name="Schumann P."/>
            <person name="Sproer C."/>
            <person name="Kralova S."/>
            <person name="Sedo O."/>
            <person name="Kristofova L."/>
            <person name="Vrbovska V."/>
            <person name="Fuzik T."/>
            <person name="Petras P."/>
            <person name="Zdrahal Z."/>
            <person name="Ruzickova V."/>
            <person name="Doskar J."/>
            <person name="Pantucek R."/>
        </authorList>
    </citation>
    <scope>NUCLEOTIDE SEQUENCE [LARGE SCALE GENOMIC DNA]</scope>
    <source>
        <strain evidence="1 2">03/115</strain>
    </source>
</reference>
<accession>A0A328A3Z6</accession>
<proteinExistence type="predicted"/>
<name>A0A328A3Z6_9STAP</name>
<gene>
    <name evidence="1" type="ORF">BHX94_07780</name>
</gene>
<dbReference type="OrthoDB" id="2389160at2"/>
<dbReference type="EMBL" id="PZJG01000004">
    <property type="protein sequence ID" value="RAK49241.1"/>
    <property type="molecule type" value="Genomic_DNA"/>
</dbReference>
<protein>
    <submittedName>
        <fullName evidence="1">DUF2538 domain-containing protein</fullName>
    </submittedName>
</protein>
<organism evidence="1 2">
    <name type="scientific">Macrococcoides bohemicum</name>
    <dbReference type="NCBI Taxonomy" id="1903056"/>
    <lineage>
        <taxon>Bacteria</taxon>
        <taxon>Bacillati</taxon>
        <taxon>Bacillota</taxon>
        <taxon>Bacilli</taxon>
        <taxon>Bacillales</taxon>
        <taxon>Staphylococcaceae</taxon>
        <taxon>Macrococcoides</taxon>
    </lineage>
</organism>
<evidence type="ECO:0000313" key="1">
    <source>
        <dbReference type="EMBL" id="RAK49241.1"/>
    </source>
</evidence>
<dbReference type="Pfam" id="PF10804">
    <property type="entry name" value="DUF2538"/>
    <property type="match status" value="1"/>
</dbReference>
<comment type="caution">
    <text evidence="1">The sequence shown here is derived from an EMBL/GenBank/DDBJ whole genome shotgun (WGS) entry which is preliminary data.</text>
</comment>
<dbReference type="AlphaFoldDB" id="A0A328A3Z6"/>